<keyword evidence="2" id="KW-1185">Reference proteome</keyword>
<reference evidence="1 2" key="1">
    <citation type="journal article" date="2009" name="PLoS Genet.">
        <title>Genomic analysis of the basal lineage fungus Rhizopus oryzae reveals a whole-genome duplication.</title>
        <authorList>
            <person name="Ma L.-J."/>
            <person name="Ibrahim A.S."/>
            <person name="Skory C."/>
            <person name="Grabherr M.G."/>
            <person name="Burger G."/>
            <person name="Butler M."/>
            <person name="Elias M."/>
            <person name="Idnurm A."/>
            <person name="Lang B.F."/>
            <person name="Sone T."/>
            <person name="Abe A."/>
            <person name="Calvo S.E."/>
            <person name="Corrochano L.M."/>
            <person name="Engels R."/>
            <person name="Fu J."/>
            <person name="Hansberg W."/>
            <person name="Kim J.-M."/>
            <person name="Kodira C.D."/>
            <person name="Koehrsen M.J."/>
            <person name="Liu B."/>
            <person name="Miranda-Saavedra D."/>
            <person name="O'Leary S."/>
            <person name="Ortiz-Castellanos L."/>
            <person name="Poulter R."/>
            <person name="Rodriguez-Romero J."/>
            <person name="Ruiz-Herrera J."/>
            <person name="Shen Y.-Q."/>
            <person name="Zeng Q."/>
            <person name="Galagan J."/>
            <person name="Birren B.W."/>
            <person name="Cuomo C.A."/>
            <person name="Wickes B.L."/>
        </authorList>
    </citation>
    <scope>NUCLEOTIDE SEQUENCE [LARGE SCALE GENOMIC DNA]</scope>
    <source>
        <strain evidence="2">RA 99-880 / ATCC MYA-4621 / FGSC 9543 / NRRL 43880</strain>
    </source>
</reference>
<name>I1CPF4_RHIO9</name>
<dbReference type="InParanoid" id="I1CPF4"/>
<evidence type="ECO:0000313" key="1">
    <source>
        <dbReference type="EMBL" id="EIE90334.1"/>
    </source>
</evidence>
<accession>I1CPF4</accession>
<dbReference type="Proteomes" id="UP000009138">
    <property type="component" value="Unassembled WGS sequence"/>
</dbReference>
<sequence>MKLKDNKKVIVSVIPCFLHPLEAELKDEQDETVGEVYPFLSTATLCILS</sequence>
<organism evidence="1 2">
    <name type="scientific">Rhizopus delemar (strain RA 99-880 / ATCC MYA-4621 / FGSC 9543 / NRRL 43880)</name>
    <name type="common">Mucormycosis agent</name>
    <name type="synonym">Rhizopus arrhizus var. delemar</name>
    <dbReference type="NCBI Taxonomy" id="246409"/>
    <lineage>
        <taxon>Eukaryota</taxon>
        <taxon>Fungi</taxon>
        <taxon>Fungi incertae sedis</taxon>
        <taxon>Mucoromycota</taxon>
        <taxon>Mucoromycotina</taxon>
        <taxon>Mucoromycetes</taxon>
        <taxon>Mucorales</taxon>
        <taxon>Mucorineae</taxon>
        <taxon>Rhizopodaceae</taxon>
        <taxon>Rhizopus</taxon>
    </lineage>
</organism>
<proteinExistence type="predicted"/>
<dbReference type="EMBL" id="CH476746">
    <property type="protein sequence ID" value="EIE90334.1"/>
    <property type="molecule type" value="Genomic_DNA"/>
</dbReference>
<protein>
    <submittedName>
        <fullName evidence="1">Uncharacterized protein</fullName>
    </submittedName>
</protein>
<dbReference type="GeneID" id="93622010"/>
<dbReference type="RefSeq" id="XP_067525730.1">
    <property type="nucleotide sequence ID" value="XM_067669629.1"/>
</dbReference>
<dbReference type="VEuPathDB" id="FungiDB:RO3G_15045"/>
<dbReference type="AlphaFoldDB" id="I1CPF4"/>
<evidence type="ECO:0000313" key="2">
    <source>
        <dbReference type="Proteomes" id="UP000009138"/>
    </source>
</evidence>
<gene>
    <name evidence="1" type="ORF">RO3G_15045</name>
</gene>